<evidence type="ECO:0000259" key="13">
    <source>
        <dbReference type="Pfam" id="PF02768"/>
    </source>
</evidence>
<comment type="function">
    <text evidence="10">Confers DNA tethering and processivity to DNA polymerases and other proteins. Acts as a clamp, forming a ring around DNA (a reaction catalyzed by the clamp-loading complex) which diffuses in an ATP-independent manner freely and bidirectionally along dsDNA. Initially characterized for its ability to contact the catalytic subunit of DNA polymerase III (Pol III), a complex, multichain enzyme responsible for most of the replicative synthesis in bacteria; Pol III exhibits 3'-5' exonuclease proofreading activity. The beta chain is required for initiation of replication as well as for processivity of DNA replication.</text>
</comment>
<evidence type="ECO:0000256" key="3">
    <source>
        <dbReference type="ARBA" id="ARBA00021035"/>
    </source>
</evidence>
<comment type="subunit">
    <text evidence="10">Forms a ring-shaped head-to-tail homodimer around DNA.</text>
</comment>
<gene>
    <name evidence="14" type="ORF">APZ18_15055</name>
</gene>
<reference evidence="14 15" key="1">
    <citation type="submission" date="2015-10" db="EMBL/GenBank/DDBJ databases">
        <title>Butyribacter intestini gen. nov., sp. nov., a butyric acid-producing bacterium of the family Lachnospiraceae isolated from the human faeces.</title>
        <authorList>
            <person name="Zou Y."/>
            <person name="Xue W."/>
            <person name="Luo G."/>
            <person name="Lv M."/>
        </authorList>
    </citation>
    <scope>NUCLEOTIDE SEQUENCE [LARGE SCALE GENOMIC DNA]</scope>
    <source>
        <strain evidence="14 15">TF01-11</strain>
    </source>
</reference>
<sequence>MNIICDKSKLLDGINIVLKAIPGKSTMAILECLVIEAENNIIKLIANDLEIGIETVIEGQIVEEGNVAIGAKVFSDIIRKLPSEQVEINVNENYQLFIKCGKAKFNIAAKPTDEFPYLPQIVKEKHVEISQFTLKDIIRQTVFSISDNENTKVMTGELFEITDNKLKVVSLDGHRISIRNVELNNSYDNISVIIPGKTLIEINKILNGGVDDIVKIYFTDKHILFEFENTVVLSRLIEGEYYKIDKMLSSDYETKITVNKKEMLDSIDRTTLLMKESEKKPVIIDIKDNSMGLAMNSSIGSMDEEIDAVKEGKDILIGFNPRFLIDALRVIDDEEITLYMINPKAPCFIRDKDESYIYLILPVNFN</sequence>
<organism evidence="14 15">
    <name type="scientific">Butyribacter intestini</name>
    <dbReference type="NCBI Taxonomy" id="1703332"/>
    <lineage>
        <taxon>Bacteria</taxon>
        <taxon>Bacillati</taxon>
        <taxon>Bacillota</taxon>
        <taxon>Clostridia</taxon>
        <taxon>Lachnospirales</taxon>
        <taxon>Lachnospiraceae</taxon>
        <taxon>Butyribacter</taxon>
    </lineage>
</organism>
<dbReference type="Pfam" id="PF02768">
    <property type="entry name" value="DNA_pol3_beta_3"/>
    <property type="match status" value="1"/>
</dbReference>
<dbReference type="AlphaFoldDB" id="A0AAW3JPB9"/>
<dbReference type="GO" id="GO:0009360">
    <property type="term" value="C:DNA polymerase III complex"/>
    <property type="evidence" value="ECO:0007669"/>
    <property type="project" value="InterPro"/>
</dbReference>
<dbReference type="SUPFAM" id="SSF55979">
    <property type="entry name" value="DNA clamp"/>
    <property type="match status" value="3"/>
</dbReference>
<keyword evidence="9" id="KW-0238">DNA-binding</keyword>
<comment type="subcellular location">
    <subcellularLocation>
        <location evidence="1 10">Cytoplasm</location>
    </subcellularLocation>
</comment>
<dbReference type="InterPro" id="IPR001001">
    <property type="entry name" value="DNA_polIII_beta"/>
</dbReference>
<dbReference type="PANTHER" id="PTHR30478:SF0">
    <property type="entry name" value="BETA SLIDING CLAMP"/>
    <property type="match status" value="1"/>
</dbReference>
<feature type="domain" description="DNA polymerase III beta sliding clamp central" evidence="12">
    <location>
        <begin position="129"/>
        <end position="241"/>
    </location>
</feature>
<evidence type="ECO:0000256" key="2">
    <source>
        <dbReference type="ARBA" id="ARBA00010752"/>
    </source>
</evidence>
<dbReference type="GO" id="GO:0006271">
    <property type="term" value="P:DNA strand elongation involved in DNA replication"/>
    <property type="evidence" value="ECO:0007669"/>
    <property type="project" value="TreeGrafter"/>
</dbReference>
<proteinExistence type="inferred from homology"/>
<evidence type="ECO:0000256" key="6">
    <source>
        <dbReference type="ARBA" id="ARBA00022695"/>
    </source>
</evidence>
<dbReference type="PANTHER" id="PTHR30478">
    <property type="entry name" value="DNA POLYMERASE III SUBUNIT BETA"/>
    <property type="match status" value="1"/>
</dbReference>
<dbReference type="CDD" id="cd00140">
    <property type="entry name" value="beta_clamp"/>
    <property type="match status" value="1"/>
</dbReference>
<evidence type="ECO:0000256" key="7">
    <source>
        <dbReference type="ARBA" id="ARBA00022705"/>
    </source>
</evidence>
<dbReference type="EMBL" id="LLKB01000008">
    <property type="protein sequence ID" value="KQC84009.1"/>
    <property type="molecule type" value="Genomic_DNA"/>
</dbReference>
<evidence type="ECO:0000259" key="12">
    <source>
        <dbReference type="Pfam" id="PF02767"/>
    </source>
</evidence>
<dbReference type="RefSeq" id="WP_055946632.1">
    <property type="nucleotide sequence ID" value="NZ_DBGDCA010000388.1"/>
</dbReference>
<dbReference type="GO" id="GO:0005737">
    <property type="term" value="C:cytoplasm"/>
    <property type="evidence" value="ECO:0007669"/>
    <property type="project" value="UniProtKB-SubCell"/>
</dbReference>
<keyword evidence="5 10" id="KW-0808">Transferase</keyword>
<protein>
    <recommendedName>
        <fullName evidence="3 10">Beta sliding clamp</fullName>
    </recommendedName>
</protein>
<dbReference type="Gene3D" id="3.10.150.10">
    <property type="entry name" value="DNA Polymerase III, subunit A, domain 2"/>
    <property type="match status" value="2"/>
</dbReference>
<evidence type="ECO:0000256" key="4">
    <source>
        <dbReference type="ARBA" id="ARBA00022490"/>
    </source>
</evidence>
<evidence type="ECO:0000313" key="14">
    <source>
        <dbReference type="EMBL" id="KQC84009.1"/>
    </source>
</evidence>
<keyword evidence="6 10" id="KW-0548">Nucleotidyltransferase</keyword>
<dbReference type="NCBIfam" id="TIGR00663">
    <property type="entry name" value="dnan"/>
    <property type="match status" value="1"/>
</dbReference>
<evidence type="ECO:0000256" key="8">
    <source>
        <dbReference type="ARBA" id="ARBA00022932"/>
    </source>
</evidence>
<dbReference type="GO" id="GO:0003677">
    <property type="term" value="F:DNA binding"/>
    <property type="evidence" value="ECO:0007669"/>
    <property type="project" value="UniProtKB-UniRule"/>
</dbReference>
<name>A0AAW3JPB9_9FIRM</name>
<evidence type="ECO:0000256" key="5">
    <source>
        <dbReference type="ARBA" id="ARBA00022679"/>
    </source>
</evidence>
<dbReference type="Pfam" id="PF00712">
    <property type="entry name" value="DNA_pol3_beta"/>
    <property type="match status" value="1"/>
</dbReference>
<dbReference type="SMART" id="SM00480">
    <property type="entry name" value="POL3Bc"/>
    <property type="match status" value="1"/>
</dbReference>
<keyword evidence="15" id="KW-1185">Reference proteome</keyword>
<dbReference type="Pfam" id="PF02767">
    <property type="entry name" value="DNA_pol3_beta_2"/>
    <property type="match status" value="1"/>
</dbReference>
<dbReference type="InterPro" id="IPR022634">
    <property type="entry name" value="DNA_polIII_beta_N"/>
</dbReference>
<dbReference type="GO" id="GO:0008408">
    <property type="term" value="F:3'-5' exonuclease activity"/>
    <property type="evidence" value="ECO:0007669"/>
    <property type="project" value="InterPro"/>
</dbReference>
<evidence type="ECO:0000259" key="11">
    <source>
        <dbReference type="Pfam" id="PF00712"/>
    </source>
</evidence>
<dbReference type="InterPro" id="IPR022635">
    <property type="entry name" value="DNA_polIII_beta_C"/>
</dbReference>
<evidence type="ECO:0000256" key="1">
    <source>
        <dbReference type="ARBA" id="ARBA00004496"/>
    </source>
</evidence>
<dbReference type="InterPro" id="IPR022637">
    <property type="entry name" value="DNA_polIII_beta_cen"/>
</dbReference>
<feature type="domain" description="DNA polymerase III beta sliding clamp N-terminal" evidence="11">
    <location>
        <begin position="1"/>
        <end position="119"/>
    </location>
</feature>
<dbReference type="PIRSF" id="PIRSF000804">
    <property type="entry name" value="DNA_pol_III_b"/>
    <property type="match status" value="1"/>
</dbReference>
<accession>A0AAW3JPB9</accession>
<dbReference type="GO" id="GO:0003887">
    <property type="term" value="F:DNA-directed DNA polymerase activity"/>
    <property type="evidence" value="ECO:0007669"/>
    <property type="project" value="UniProtKB-UniRule"/>
</dbReference>
<comment type="similarity">
    <text evidence="2 10">Belongs to the beta sliding clamp family.</text>
</comment>
<evidence type="ECO:0000256" key="9">
    <source>
        <dbReference type="ARBA" id="ARBA00023125"/>
    </source>
</evidence>
<feature type="domain" description="DNA polymerase III beta sliding clamp C-terminal" evidence="13">
    <location>
        <begin position="248"/>
        <end position="363"/>
    </location>
</feature>
<evidence type="ECO:0000256" key="10">
    <source>
        <dbReference type="PIRNR" id="PIRNR000804"/>
    </source>
</evidence>
<dbReference type="InterPro" id="IPR046938">
    <property type="entry name" value="DNA_clamp_sf"/>
</dbReference>
<evidence type="ECO:0000313" key="15">
    <source>
        <dbReference type="Proteomes" id="UP000050833"/>
    </source>
</evidence>
<dbReference type="Proteomes" id="UP000050833">
    <property type="component" value="Unassembled WGS sequence"/>
</dbReference>
<keyword evidence="4 10" id="KW-0963">Cytoplasm</keyword>
<keyword evidence="8 10" id="KW-0239">DNA-directed DNA polymerase</keyword>
<keyword evidence="7 10" id="KW-0235">DNA replication</keyword>
<comment type="caution">
    <text evidence="14">The sequence shown here is derived from an EMBL/GenBank/DDBJ whole genome shotgun (WGS) entry which is preliminary data.</text>
</comment>